<protein>
    <submittedName>
        <fullName evidence="3">Adenosylhomocysteinase</fullName>
    </submittedName>
</protein>
<feature type="domain" description="S-adenosyl-L-homocysteine hydrolase NAD binding" evidence="2">
    <location>
        <begin position="1"/>
        <end position="83"/>
    </location>
</feature>
<name>W1Y8N1_9ZZZZ</name>
<dbReference type="InterPro" id="IPR000043">
    <property type="entry name" value="Adenosylhomocysteinase-like"/>
</dbReference>
<dbReference type="Gene3D" id="3.40.50.720">
    <property type="entry name" value="NAD(P)-binding Rossmann-like Domain"/>
    <property type="match status" value="1"/>
</dbReference>
<dbReference type="GO" id="GO:0005829">
    <property type="term" value="C:cytosol"/>
    <property type="evidence" value="ECO:0007669"/>
    <property type="project" value="TreeGrafter"/>
</dbReference>
<dbReference type="InterPro" id="IPR015878">
    <property type="entry name" value="Ado_hCys_hydrolase_NAD-bd"/>
</dbReference>
<gene>
    <name evidence="3" type="ORF">Q604_UNBC07126G0001</name>
</gene>
<dbReference type="GO" id="GO:0004013">
    <property type="term" value="F:adenosylhomocysteinase activity"/>
    <property type="evidence" value="ECO:0007669"/>
    <property type="project" value="TreeGrafter"/>
</dbReference>
<dbReference type="AlphaFoldDB" id="W1Y8N1"/>
<dbReference type="PANTHER" id="PTHR23420:SF0">
    <property type="entry name" value="ADENOSYLHOMOCYSTEINASE"/>
    <property type="match status" value="1"/>
</dbReference>
<dbReference type="EMBL" id="AZMM01007126">
    <property type="protein sequence ID" value="ETJ38857.1"/>
    <property type="molecule type" value="Genomic_DNA"/>
</dbReference>
<feature type="non-terminal residue" evidence="3">
    <location>
        <position position="83"/>
    </location>
</feature>
<dbReference type="Pfam" id="PF00670">
    <property type="entry name" value="AdoHcyase_NAD"/>
    <property type="match status" value="1"/>
</dbReference>
<sequence>GVAMRAKGLGAHVYVTEVDPIKAIEAVFDGFKVLPMIEAAKVGDIFCTVTGCKDVIVKEHYEVMKDKAILCNAGHFDCEVNVA</sequence>
<evidence type="ECO:0000256" key="1">
    <source>
        <dbReference type="ARBA" id="ARBA00007122"/>
    </source>
</evidence>
<organism evidence="3">
    <name type="scientific">human gut metagenome</name>
    <dbReference type="NCBI Taxonomy" id="408170"/>
    <lineage>
        <taxon>unclassified sequences</taxon>
        <taxon>metagenomes</taxon>
        <taxon>organismal metagenomes</taxon>
    </lineage>
</organism>
<proteinExistence type="inferred from homology"/>
<dbReference type="InterPro" id="IPR036291">
    <property type="entry name" value="NAD(P)-bd_dom_sf"/>
</dbReference>
<feature type="non-terminal residue" evidence="3">
    <location>
        <position position="1"/>
    </location>
</feature>
<evidence type="ECO:0000259" key="2">
    <source>
        <dbReference type="SMART" id="SM00997"/>
    </source>
</evidence>
<dbReference type="PANTHER" id="PTHR23420">
    <property type="entry name" value="ADENOSYLHOMOCYSTEINASE"/>
    <property type="match status" value="1"/>
</dbReference>
<accession>W1Y8N1</accession>
<dbReference type="GO" id="GO:0033353">
    <property type="term" value="P:S-adenosylmethionine cycle"/>
    <property type="evidence" value="ECO:0007669"/>
    <property type="project" value="TreeGrafter"/>
</dbReference>
<reference evidence="3" key="1">
    <citation type="submission" date="2013-12" db="EMBL/GenBank/DDBJ databases">
        <title>A Varibaculum cambriense genome reconstructed from a premature infant gut community with otherwise low bacterial novelty that shifts toward anaerobic metabolism during the third week of life.</title>
        <authorList>
            <person name="Brown C.T."/>
            <person name="Sharon I."/>
            <person name="Thomas B.C."/>
            <person name="Castelle C.J."/>
            <person name="Morowitz M.J."/>
            <person name="Banfield J.F."/>
        </authorList>
    </citation>
    <scope>NUCLEOTIDE SEQUENCE</scope>
</reference>
<comment type="caution">
    <text evidence="3">The sequence shown here is derived from an EMBL/GenBank/DDBJ whole genome shotgun (WGS) entry which is preliminary data.</text>
</comment>
<comment type="similarity">
    <text evidence="1">Belongs to the adenosylhomocysteinase family.</text>
</comment>
<dbReference type="SUPFAM" id="SSF51735">
    <property type="entry name" value="NAD(P)-binding Rossmann-fold domains"/>
    <property type="match status" value="1"/>
</dbReference>
<evidence type="ECO:0000313" key="3">
    <source>
        <dbReference type="EMBL" id="ETJ38857.1"/>
    </source>
</evidence>
<dbReference type="SMART" id="SM00997">
    <property type="entry name" value="AdoHcyase_NAD"/>
    <property type="match status" value="1"/>
</dbReference>